<comment type="caution">
    <text evidence="2">The sequence shown here is derived from an EMBL/GenBank/DDBJ whole genome shotgun (WGS) entry which is preliminary data.</text>
</comment>
<dbReference type="InterPro" id="IPR042201">
    <property type="entry name" value="FH2_Formin_sf"/>
</dbReference>
<evidence type="ECO:0000259" key="1">
    <source>
        <dbReference type="PROSITE" id="PS51444"/>
    </source>
</evidence>
<reference evidence="2 3" key="1">
    <citation type="submission" date="2024-06" db="EMBL/GenBank/DDBJ databases">
        <authorList>
            <person name="Pan Q."/>
            <person name="Wen M."/>
            <person name="Jouanno E."/>
            <person name="Zahm M."/>
            <person name="Klopp C."/>
            <person name="Cabau C."/>
            <person name="Louis A."/>
            <person name="Berthelot C."/>
            <person name="Parey E."/>
            <person name="Roest Crollius H."/>
            <person name="Montfort J."/>
            <person name="Robinson-Rechavi M."/>
            <person name="Bouchez O."/>
            <person name="Lampietro C."/>
            <person name="Lopez Roques C."/>
            <person name="Donnadieu C."/>
            <person name="Postlethwait J."/>
            <person name="Bobe J."/>
            <person name="Verreycken H."/>
            <person name="Guiguen Y."/>
        </authorList>
    </citation>
    <scope>NUCLEOTIDE SEQUENCE [LARGE SCALE GENOMIC DNA]</scope>
    <source>
        <strain evidence="2">Up_M1</strain>
        <tissue evidence="2">Testis</tissue>
    </source>
</reference>
<dbReference type="EMBL" id="JAGEUA010000001">
    <property type="protein sequence ID" value="KAL1020596.1"/>
    <property type="molecule type" value="Genomic_DNA"/>
</dbReference>
<dbReference type="AlphaFoldDB" id="A0ABD0Y404"/>
<dbReference type="SMART" id="SM00498">
    <property type="entry name" value="FH2"/>
    <property type="match status" value="1"/>
</dbReference>
<dbReference type="SUPFAM" id="SSF101447">
    <property type="entry name" value="Formin homology 2 domain (FH2 domain)"/>
    <property type="match status" value="1"/>
</dbReference>
<dbReference type="Gene3D" id="1.20.58.2220">
    <property type="entry name" value="Formin, FH2 domain"/>
    <property type="match status" value="1"/>
</dbReference>
<evidence type="ECO:0000313" key="3">
    <source>
        <dbReference type="Proteomes" id="UP001557470"/>
    </source>
</evidence>
<organism evidence="2 3">
    <name type="scientific">Umbra pygmaea</name>
    <name type="common">Eastern mudminnow</name>
    <dbReference type="NCBI Taxonomy" id="75934"/>
    <lineage>
        <taxon>Eukaryota</taxon>
        <taxon>Metazoa</taxon>
        <taxon>Chordata</taxon>
        <taxon>Craniata</taxon>
        <taxon>Vertebrata</taxon>
        <taxon>Euteleostomi</taxon>
        <taxon>Actinopterygii</taxon>
        <taxon>Neopterygii</taxon>
        <taxon>Teleostei</taxon>
        <taxon>Protacanthopterygii</taxon>
        <taxon>Esociformes</taxon>
        <taxon>Umbridae</taxon>
        <taxon>Umbra</taxon>
    </lineage>
</organism>
<proteinExistence type="predicted"/>
<dbReference type="Pfam" id="PF02181">
    <property type="entry name" value="FH2"/>
    <property type="match status" value="1"/>
</dbReference>
<accession>A0ABD0Y404</accession>
<dbReference type="PANTHER" id="PTHR45725">
    <property type="entry name" value="FORMIN HOMOLOGY 2 FAMILY MEMBER"/>
    <property type="match status" value="1"/>
</dbReference>
<dbReference type="Proteomes" id="UP001557470">
    <property type="component" value="Unassembled WGS sequence"/>
</dbReference>
<gene>
    <name evidence="2" type="ORF">UPYG_G00002190</name>
</gene>
<dbReference type="InterPro" id="IPR015425">
    <property type="entry name" value="FH2_Formin"/>
</dbReference>
<name>A0ABD0Y404_UMBPY</name>
<evidence type="ECO:0000313" key="2">
    <source>
        <dbReference type="EMBL" id="KAL1020596.1"/>
    </source>
</evidence>
<protein>
    <recommendedName>
        <fullName evidence="1">FH2 domain-containing protein</fullName>
    </recommendedName>
</protein>
<feature type="domain" description="FH2" evidence="1">
    <location>
        <begin position="606"/>
        <end position="980"/>
    </location>
</feature>
<dbReference type="PANTHER" id="PTHR45725:SF10">
    <property type="entry name" value="FH2 DOMAIN-CONTAINING PROTEIN"/>
    <property type="match status" value="1"/>
</dbReference>
<dbReference type="InterPro" id="IPR051425">
    <property type="entry name" value="Formin_Homology"/>
</dbReference>
<dbReference type="PROSITE" id="PS51444">
    <property type="entry name" value="FH2"/>
    <property type="match status" value="1"/>
</dbReference>
<keyword evidence="3" id="KW-1185">Reference proteome</keyword>
<sequence length="980" mass="108238">MLPWIGNRNENASMDKKVALDVPQLSNEMQLNIMMKVKTGELSIEDALNQARRDTLAMEENQASQYNFSVYKYNRYRWQKRILQIDFNTKMVCCIEKGIVKRQFQFQCVKSCDDGVGTRFCVSFREKHDYELEATSLEDKHKMVQLINKIIYRNIYSHPLECSDDTYEQPTSEETRSLKEGLLSMQRGGLASFKWVKYDACLHPGQLTLNPISRRAVGADWLMENSLSLPIVIHLSDGDASVETQGSCDAFTVLTHKNEYQFRVPVTDRSKTPEAVQGERDAWVRALDNLCQEWKRKSQLEHLYEDPNGITIYEHIRAVSEENKGPGLTTVDHAPDHRLVGHHASDHLLVGHHAPDHLLVGQNVDSKPPTSPVWKPCRSLKLPEDIPYTGPALSPASSPGFVSRPASSPGFVSGLASSPGFVSSPASSPGFLSGPASSPGFVSGPASSPGFVSGLASSPGFVSRPASSPGFVSGLASSPGFVSSPASSPGFLSGPASSPGFVSGPAYSPGLAFGPTLFPGHFPVLTSFPDPPLGPLPNVPLPRAPVPVSDSGPVSVPVTSPGFVPGAGSDSSPVPNSLSVPTAISVPNPPELTPNLFIPMAPPLISKPIRKHRTVRTKAFHWDEVTPDKIEKSFWSQGKTGDIHFDTTRLHKLFAVQDLGTPGGVSETSNSVNIMLNPKVAHNFNIFLKGFPVQPGELKDKLLLVKESDGGFSDEQITSLRRYVPTPDDVEMFKSYKGSVSDLHIVDQYMMEMCNIPYLSTRLDLLLTLRELPISLQDLQPLINQKIKMCTQLYACRSFVSVLELMLAIGNYLNENAGKRRAKGIRLSTLTKLSQVRGTERGFTLMHALVEQIMLHHPSMATFTQELAEFETVPGASIKGLNAEVDVLKNELQKVIQYRKTYKRRNQGDQHQKFSKDLKMAIENYHTDLSVLTKKCDEMKKLYTDILVKFGEAKEQDSQELFGFVSQFVNNFKRTLSETR</sequence>